<organism evidence="14 15">
    <name type="scientific">Miscanthus lutarioriparius</name>
    <dbReference type="NCBI Taxonomy" id="422564"/>
    <lineage>
        <taxon>Eukaryota</taxon>
        <taxon>Viridiplantae</taxon>
        <taxon>Streptophyta</taxon>
        <taxon>Embryophyta</taxon>
        <taxon>Tracheophyta</taxon>
        <taxon>Spermatophyta</taxon>
        <taxon>Magnoliopsida</taxon>
        <taxon>Liliopsida</taxon>
        <taxon>Poales</taxon>
        <taxon>Poaceae</taxon>
        <taxon>PACMAD clade</taxon>
        <taxon>Panicoideae</taxon>
        <taxon>Andropogonodae</taxon>
        <taxon>Andropogoneae</taxon>
        <taxon>Saccharinae</taxon>
        <taxon>Miscanthus</taxon>
    </lineage>
</organism>
<feature type="region of interest" description="Disordered" evidence="12">
    <location>
        <begin position="149"/>
        <end position="168"/>
    </location>
</feature>
<dbReference type="GO" id="GO:1905393">
    <property type="term" value="P:plant organ formation"/>
    <property type="evidence" value="ECO:0007669"/>
    <property type="project" value="UniProtKB-ARBA"/>
</dbReference>
<evidence type="ECO:0000256" key="1">
    <source>
        <dbReference type="ARBA" id="ARBA00004123"/>
    </source>
</evidence>
<dbReference type="GO" id="GO:0050793">
    <property type="term" value="P:regulation of developmental process"/>
    <property type="evidence" value="ECO:0007669"/>
    <property type="project" value="InterPro"/>
</dbReference>
<evidence type="ECO:0000313" key="14">
    <source>
        <dbReference type="EMBL" id="CAD6230415.1"/>
    </source>
</evidence>
<evidence type="ECO:0000256" key="2">
    <source>
        <dbReference type="ARBA" id="ARBA00022473"/>
    </source>
</evidence>
<dbReference type="GO" id="GO:0003677">
    <property type="term" value="F:DNA binding"/>
    <property type="evidence" value="ECO:0007669"/>
    <property type="project" value="UniProtKB-UniRule"/>
</dbReference>
<dbReference type="EMBL" id="CAJGYO010000005">
    <property type="protein sequence ID" value="CAD6230415.1"/>
    <property type="molecule type" value="Genomic_DNA"/>
</dbReference>
<keyword evidence="6" id="KW-0804">Transcription</keyword>
<dbReference type="Pfam" id="PF00046">
    <property type="entry name" value="Homeodomain"/>
    <property type="match status" value="1"/>
</dbReference>
<feature type="region of interest" description="Disordered" evidence="12">
    <location>
        <begin position="20"/>
        <end position="71"/>
    </location>
</feature>
<evidence type="ECO:0000256" key="8">
    <source>
        <dbReference type="ARBA" id="ARBA00024040"/>
    </source>
</evidence>
<feature type="DNA-binding region" description="Homeobox" evidence="10">
    <location>
        <begin position="64"/>
        <end position="128"/>
    </location>
</feature>
<dbReference type="PANTHER" id="PTHR47288">
    <property type="entry name" value="WUSCHEL-RELATED HOMEOBOX 9"/>
    <property type="match status" value="1"/>
</dbReference>
<dbReference type="SUPFAM" id="SSF46689">
    <property type="entry name" value="Homeodomain-like"/>
    <property type="match status" value="1"/>
</dbReference>
<feature type="region of interest" description="Disordered" evidence="12">
    <location>
        <begin position="177"/>
        <end position="200"/>
    </location>
</feature>
<dbReference type="Gene3D" id="1.10.10.60">
    <property type="entry name" value="Homeodomain-like"/>
    <property type="match status" value="1"/>
</dbReference>
<keyword evidence="7 10" id="KW-0539">Nucleus</keyword>
<sequence length="605" mass="62951">MASFKNSHWPSMFRSKHAAELWQTQPDISSSPPSLHPAGGSTTTGRCLKHPLSGYSGGEERTPDPKPRWNPRPEQIRILEAIFNSGMINPPRDEIPRIRMRLQEYGQVGDANVFYWFQNRKARSKNRLRTTTAGTGRLGLGLARAPGRGAAAAAPVTPPPPPQPLIQNPFQLLASPAQAPTCSSSSSSDRSSGSSKPAAKSAAGQAMSATAAAAMDLLGPLAAACPHQMYYQGHPVAPATAPAHKVLDLDLVASDEPVFQPLAKGYCLSAAEVAAILGAGGQYMHVPVQQQQPPAALPAGAFLGLCNELTTEQTVTGHRTCAWGPAGLGQFWLGGGADHHQLGKKNTTAATNTVAREVTHEDATKLGLLQYGFGASTAMEAAPLAASPAGATVTVASVAATTAGLTGLPASTNGVVANYDLLQVRVVSSYAWIVFVWIKTVSVSRHMIRWSFLSCYIGSLFQFASTVALEKDQNLRVVLPIGKQKPFLMECFKGLAVVPGAGAGAVVGVSTGGAPAAAVAAAAAAPMAATQESVVALCITDTVTGKSVAHNVAAARLDVRAQFGKAAVLLRGVGERGLDLEPVPVDASGCTVEPLQHGAFYYVLV</sequence>
<evidence type="ECO:0000313" key="15">
    <source>
        <dbReference type="Proteomes" id="UP000604825"/>
    </source>
</evidence>
<dbReference type="SMART" id="SM00389">
    <property type="entry name" value="HOX"/>
    <property type="match status" value="1"/>
</dbReference>
<dbReference type="InterPro" id="IPR009057">
    <property type="entry name" value="Homeodomain-like_sf"/>
</dbReference>
<evidence type="ECO:0000256" key="5">
    <source>
        <dbReference type="ARBA" id="ARBA00023155"/>
    </source>
</evidence>
<dbReference type="GO" id="GO:0003700">
    <property type="term" value="F:DNA-binding transcription factor activity"/>
    <property type="evidence" value="ECO:0007669"/>
    <property type="project" value="InterPro"/>
</dbReference>
<dbReference type="Proteomes" id="UP000604825">
    <property type="component" value="Unassembled WGS sequence"/>
</dbReference>
<evidence type="ECO:0000256" key="9">
    <source>
        <dbReference type="ARBA" id="ARBA00057592"/>
    </source>
</evidence>
<comment type="function">
    <text evidence="9">Probable transcription factor required to initiate organ founder cells in a lateral domain of shoot meristems. Involved in leaf formation.</text>
</comment>
<name>A0A811NT34_9POAL</name>
<evidence type="ECO:0000256" key="11">
    <source>
        <dbReference type="RuleBase" id="RU000682"/>
    </source>
</evidence>
<evidence type="ECO:0000259" key="13">
    <source>
        <dbReference type="PROSITE" id="PS50071"/>
    </source>
</evidence>
<keyword evidence="5 10" id="KW-0371">Homeobox</keyword>
<evidence type="ECO:0000256" key="7">
    <source>
        <dbReference type="ARBA" id="ARBA00023242"/>
    </source>
</evidence>
<protein>
    <recommendedName>
        <fullName evidence="13">Homeobox domain-containing protein</fullName>
    </recommendedName>
</protein>
<evidence type="ECO:0000256" key="6">
    <source>
        <dbReference type="ARBA" id="ARBA00023163"/>
    </source>
</evidence>
<evidence type="ECO:0000256" key="12">
    <source>
        <dbReference type="SAM" id="MobiDB-lite"/>
    </source>
</evidence>
<comment type="similarity">
    <text evidence="8">Belongs to the WUS homeobox family.</text>
</comment>
<comment type="caution">
    <text evidence="14">The sequence shown here is derived from an EMBL/GenBank/DDBJ whole genome shotgun (WGS) entry which is preliminary data.</text>
</comment>
<dbReference type="PROSITE" id="PS50071">
    <property type="entry name" value="HOMEOBOX_2"/>
    <property type="match status" value="1"/>
</dbReference>
<dbReference type="PANTHER" id="PTHR47288:SF1">
    <property type="entry name" value="WUSCHEL-RELATED HOMEOBOX 9"/>
    <property type="match status" value="1"/>
</dbReference>
<evidence type="ECO:0000256" key="3">
    <source>
        <dbReference type="ARBA" id="ARBA00023015"/>
    </source>
</evidence>
<dbReference type="OrthoDB" id="1935198at2759"/>
<comment type="subcellular location">
    <subcellularLocation>
        <location evidence="1 10 11">Nucleus</location>
    </subcellularLocation>
</comment>
<dbReference type="GO" id="GO:0048731">
    <property type="term" value="P:system development"/>
    <property type="evidence" value="ECO:0007669"/>
    <property type="project" value="UniProtKB-ARBA"/>
</dbReference>
<dbReference type="InterPro" id="IPR044557">
    <property type="entry name" value="WOX8/9-like"/>
</dbReference>
<proteinExistence type="inferred from homology"/>
<dbReference type="AlphaFoldDB" id="A0A811NT34"/>
<dbReference type="InterPro" id="IPR001356">
    <property type="entry name" value="HD"/>
</dbReference>
<accession>A0A811NT34</accession>
<keyword evidence="15" id="KW-1185">Reference proteome</keyword>
<feature type="compositionally biased region" description="Basic and acidic residues" evidence="12">
    <location>
        <begin position="58"/>
        <end position="67"/>
    </location>
</feature>
<dbReference type="GO" id="GO:0005634">
    <property type="term" value="C:nucleus"/>
    <property type="evidence" value="ECO:0007669"/>
    <property type="project" value="UniProtKB-SubCell"/>
</dbReference>
<evidence type="ECO:0000256" key="4">
    <source>
        <dbReference type="ARBA" id="ARBA00023125"/>
    </source>
</evidence>
<keyword evidence="4 10" id="KW-0238">DNA-binding</keyword>
<feature type="compositionally biased region" description="Polar residues" evidence="12">
    <location>
        <begin position="22"/>
        <end position="33"/>
    </location>
</feature>
<evidence type="ECO:0000256" key="10">
    <source>
        <dbReference type="PROSITE-ProRule" id="PRU00108"/>
    </source>
</evidence>
<reference evidence="14" key="1">
    <citation type="submission" date="2020-10" db="EMBL/GenBank/DDBJ databases">
        <authorList>
            <person name="Han B."/>
            <person name="Lu T."/>
            <person name="Zhao Q."/>
            <person name="Huang X."/>
            <person name="Zhao Y."/>
        </authorList>
    </citation>
    <scope>NUCLEOTIDE SEQUENCE</scope>
</reference>
<gene>
    <name evidence="14" type="ORF">NCGR_LOCUS20739</name>
</gene>
<feature type="domain" description="Homeobox" evidence="13">
    <location>
        <begin position="62"/>
        <end position="127"/>
    </location>
</feature>
<dbReference type="CDD" id="cd00086">
    <property type="entry name" value="homeodomain"/>
    <property type="match status" value="1"/>
</dbReference>
<keyword evidence="3" id="KW-0805">Transcription regulation</keyword>
<keyword evidence="2" id="KW-0217">Developmental protein</keyword>
<dbReference type="FunFam" id="1.10.10.60:FF:000118">
    <property type="entry name" value="WUSCHEL-related homeobox 11"/>
    <property type="match status" value="1"/>
</dbReference>